<dbReference type="Proteomes" id="UP001501461">
    <property type="component" value="Unassembled WGS sequence"/>
</dbReference>
<accession>A0ABP5FYW6</accession>
<evidence type="ECO:0000313" key="6">
    <source>
        <dbReference type="Proteomes" id="UP001501461"/>
    </source>
</evidence>
<evidence type="ECO:0000256" key="1">
    <source>
        <dbReference type="ARBA" id="ARBA00022630"/>
    </source>
</evidence>
<name>A0ABP5FYW6_9MICC</name>
<organism evidence="5 6">
    <name type="scientific">Yaniella flava</name>
    <dbReference type="NCBI Taxonomy" id="287930"/>
    <lineage>
        <taxon>Bacteria</taxon>
        <taxon>Bacillati</taxon>
        <taxon>Actinomycetota</taxon>
        <taxon>Actinomycetes</taxon>
        <taxon>Micrococcales</taxon>
        <taxon>Micrococcaceae</taxon>
        <taxon>Yaniella</taxon>
    </lineage>
</organism>
<evidence type="ECO:0000313" key="5">
    <source>
        <dbReference type="EMBL" id="GAA2035041.1"/>
    </source>
</evidence>
<dbReference type="RefSeq" id="WP_343957071.1">
    <property type="nucleotide sequence ID" value="NZ_BAAAMN010000022.1"/>
</dbReference>
<dbReference type="InterPro" id="IPR050097">
    <property type="entry name" value="Ferredoxin-NADP_redctase_2"/>
</dbReference>
<comment type="caution">
    <text evidence="5">The sequence shown here is derived from an EMBL/GenBank/DDBJ whole genome shotgun (WGS) entry which is preliminary data.</text>
</comment>
<evidence type="ECO:0000256" key="2">
    <source>
        <dbReference type="ARBA" id="ARBA00023002"/>
    </source>
</evidence>
<evidence type="ECO:0000259" key="4">
    <source>
        <dbReference type="Pfam" id="PF07992"/>
    </source>
</evidence>
<proteinExistence type="predicted"/>
<dbReference type="InterPro" id="IPR023753">
    <property type="entry name" value="FAD/NAD-binding_dom"/>
</dbReference>
<keyword evidence="2" id="KW-0560">Oxidoreductase</keyword>
<dbReference type="EMBL" id="BAAAMN010000022">
    <property type="protein sequence ID" value="GAA2035041.1"/>
    <property type="molecule type" value="Genomic_DNA"/>
</dbReference>
<dbReference type="Pfam" id="PF07992">
    <property type="entry name" value="Pyr_redox_2"/>
    <property type="match status" value="1"/>
</dbReference>
<dbReference type="SUPFAM" id="SSF51905">
    <property type="entry name" value="FAD/NAD(P)-binding domain"/>
    <property type="match status" value="1"/>
</dbReference>
<feature type="domain" description="FAD/NAD(P)-binding" evidence="4">
    <location>
        <begin position="10"/>
        <end position="291"/>
    </location>
</feature>
<protein>
    <submittedName>
        <fullName evidence="5">NAD(P)/FAD-dependent oxidoreductase</fullName>
    </submittedName>
</protein>
<dbReference type="InterPro" id="IPR036188">
    <property type="entry name" value="FAD/NAD-bd_sf"/>
</dbReference>
<reference evidence="6" key="1">
    <citation type="journal article" date="2019" name="Int. J. Syst. Evol. Microbiol.">
        <title>The Global Catalogue of Microorganisms (GCM) 10K type strain sequencing project: providing services to taxonomists for standard genome sequencing and annotation.</title>
        <authorList>
            <consortium name="The Broad Institute Genomics Platform"/>
            <consortium name="The Broad Institute Genome Sequencing Center for Infectious Disease"/>
            <person name="Wu L."/>
            <person name="Ma J."/>
        </authorList>
    </citation>
    <scope>NUCLEOTIDE SEQUENCE [LARGE SCALE GENOMIC DNA]</scope>
    <source>
        <strain evidence="6">JCM 13595</strain>
    </source>
</reference>
<dbReference type="PRINTS" id="PR00368">
    <property type="entry name" value="FADPNR"/>
</dbReference>
<dbReference type="Gene3D" id="3.50.50.60">
    <property type="entry name" value="FAD/NAD(P)-binding domain"/>
    <property type="match status" value="2"/>
</dbReference>
<keyword evidence="6" id="KW-1185">Reference proteome</keyword>
<dbReference type="PRINTS" id="PR00469">
    <property type="entry name" value="PNDRDTASEII"/>
</dbReference>
<keyword evidence="1" id="KW-0285">Flavoprotein</keyword>
<comment type="catalytic activity">
    <reaction evidence="3">
        <text>[thioredoxin]-dithiol + NADP(+) = [thioredoxin]-disulfide + NADPH + H(+)</text>
        <dbReference type="Rhea" id="RHEA:20345"/>
        <dbReference type="Rhea" id="RHEA-COMP:10698"/>
        <dbReference type="Rhea" id="RHEA-COMP:10700"/>
        <dbReference type="ChEBI" id="CHEBI:15378"/>
        <dbReference type="ChEBI" id="CHEBI:29950"/>
        <dbReference type="ChEBI" id="CHEBI:50058"/>
        <dbReference type="ChEBI" id="CHEBI:57783"/>
        <dbReference type="ChEBI" id="CHEBI:58349"/>
        <dbReference type="EC" id="1.8.1.9"/>
    </reaction>
</comment>
<sequence length="320" mass="33606">MNTEQRGRNYDVAIVGGGAAGLSAALTLARARREVIVIDAGTPRNAPAAAAHGLIGLEGINPMQLLERGRREAASYGAHIVEASVTSATKTDEGEFVVRLDDGSSVQTGQLVLATGVRDELPDITGLAQRWGRDAVHCPYCHGWEIRDQRIGVLATSPMSVMKALLFRQWSEYMWFLPNGIDFAADQLEQLTEKGIIVVPGDVSSVEATDDHLTGVMLDKTTTLALDALAVPTTASPRLEGLHDLGVDTSESAAGVSVVADATGHTSVPGVWATGNLVNPGMQVSEAAAHGGRLAMTLNTELFFGPIDPASMANTSKKAA</sequence>
<evidence type="ECO:0000256" key="3">
    <source>
        <dbReference type="ARBA" id="ARBA00048132"/>
    </source>
</evidence>
<dbReference type="PANTHER" id="PTHR48105">
    <property type="entry name" value="THIOREDOXIN REDUCTASE 1-RELATED-RELATED"/>
    <property type="match status" value="1"/>
</dbReference>
<gene>
    <name evidence="5" type="ORF">GCM10009720_14620</name>
</gene>